<evidence type="ECO:0000256" key="1">
    <source>
        <dbReference type="SAM" id="MobiDB-lite"/>
    </source>
</evidence>
<evidence type="ECO:0000256" key="2">
    <source>
        <dbReference type="SAM" id="Phobius"/>
    </source>
</evidence>
<evidence type="ECO:0000313" key="4">
    <source>
        <dbReference type="Proteomes" id="UP001235744"/>
    </source>
</evidence>
<name>A0ABY9III7_9ACTN</name>
<feature type="region of interest" description="Disordered" evidence="1">
    <location>
        <begin position="67"/>
        <end position="99"/>
    </location>
</feature>
<gene>
    <name evidence="3" type="ORF">P8A19_06180</name>
</gene>
<dbReference type="EMBL" id="CP120988">
    <property type="protein sequence ID" value="WLQ55052.1"/>
    <property type="molecule type" value="Genomic_DNA"/>
</dbReference>
<accession>A0ABY9III7</accession>
<feature type="transmembrane region" description="Helical" evidence="2">
    <location>
        <begin position="38"/>
        <end position="59"/>
    </location>
</feature>
<keyword evidence="2" id="KW-0812">Transmembrane</keyword>
<keyword evidence="2" id="KW-1133">Transmembrane helix</keyword>
<feature type="compositionally biased region" description="Basic residues" evidence="1">
    <location>
        <begin position="1"/>
        <end position="10"/>
    </location>
</feature>
<feature type="compositionally biased region" description="Low complexity" evidence="1">
    <location>
        <begin position="86"/>
        <end position="99"/>
    </location>
</feature>
<proteinExistence type="predicted"/>
<sequence>MRGRHRKHTRASAPSAQDGPVFVDSSGRRARLLRRAGAVLGVTCVGYAAVLALSFMGGISLSPSTLLPIDGMSDARGGPGGGPPGDSGAYAPPSTGTGR</sequence>
<keyword evidence="4" id="KW-1185">Reference proteome</keyword>
<evidence type="ECO:0000313" key="3">
    <source>
        <dbReference type="EMBL" id="WLQ55052.1"/>
    </source>
</evidence>
<feature type="region of interest" description="Disordered" evidence="1">
    <location>
        <begin position="1"/>
        <end position="24"/>
    </location>
</feature>
<organism evidence="3 4">
    <name type="scientific">Streptomyces poriferorum</name>
    <dbReference type="NCBI Taxonomy" id="2798799"/>
    <lineage>
        <taxon>Bacteria</taxon>
        <taxon>Bacillati</taxon>
        <taxon>Actinomycetota</taxon>
        <taxon>Actinomycetes</taxon>
        <taxon>Kitasatosporales</taxon>
        <taxon>Streptomycetaceae</taxon>
        <taxon>Streptomyces</taxon>
    </lineage>
</organism>
<dbReference type="Proteomes" id="UP001235744">
    <property type="component" value="Chromosome"/>
</dbReference>
<keyword evidence="2" id="KW-0472">Membrane</keyword>
<reference evidence="3 4" key="1">
    <citation type="submission" date="2023-03" db="EMBL/GenBank/DDBJ databases">
        <title>Isolation and description of six Streptomyces strains from soil environments, able to metabolize different microbial glucans.</title>
        <authorList>
            <person name="Widen T."/>
            <person name="Larsbrink J."/>
        </authorList>
    </citation>
    <scope>NUCLEOTIDE SEQUENCE [LARGE SCALE GENOMIC DNA]</scope>
    <source>
        <strain evidence="3 4">Alt2</strain>
    </source>
</reference>
<protein>
    <submittedName>
        <fullName evidence="3">Uncharacterized protein</fullName>
    </submittedName>
</protein>
<dbReference type="RefSeq" id="WP_219568590.1">
    <property type="nucleotide sequence ID" value="NZ_CP120988.1"/>
</dbReference>